<organism evidence="1 2">
    <name type="scientific">Methanopyrus kandleri</name>
    <dbReference type="NCBI Taxonomy" id="2320"/>
    <lineage>
        <taxon>Archaea</taxon>
        <taxon>Methanobacteriati</taxon>
        <taxon>Methanobacteriota</taxon>
        <taxon>Methanomada group</taxon>
        <taxon>Methanopyri</taxon>
        <taxon>Methanopyrales</taxon>
        <taxon>Methanopyraceae</taxon>
        <taxon>Methanopyrus</taxon>
    </lineage>
</organism>
<accession>A0A832WRR2</accession>
<comment type="caution">
    <text evidence="1">The sequence shown here is derived from an EMBL/GenBank/DDBJ whole genome shotgun (WGS) entry which is preliminary data.</text>
</comment>
<dbReference type="AlphaFoldDB" id="A0A832WRR2"/>
<dbReference type="EMBL" id="DUJS01000004">
    <property type="protein sequence ID" value="HII70431.1"/>
    <property type="molecule type" value="Genomic_DNA"/>
</dbReference>
<dbReference type="Gene3D" id="3.40.50.10160">
    <property type="entry name" value="MTH777-like"/>
    <property type="match status" value="1"/>
</dbReference>
<name>A0A832WRR2_9EURY</name>
<dbReference type="InterPro" id="IPR036608">
    <property type="entry name" value="MTH777-like_sf"/>
</dbReference>
<dbReference type="Proteomes" id="UP000619545">
    <property type="component" value="Unassembled WGS sequence"/>
</dbReference>
<dbReference type="Pfam" id="PF09001">
    <property type="entry name" value="DUF1890"/>
    <property type="match status" value="1"/>
</dbReference>
<protein>
    <submittedName>
        <fullName evidence="1">DUF1890 family protein</fullName>
    </submittedName>
</protein>
<evidence type="ECO:0000313" key="1">
    <source>
        <dbReference type="EMBL" id="HII70431.1"/>
    </source>
</evidence>
<sequence>MLVVSLGCPKIPPKISSAIYACYRYDDRALVLSTEAGCKLLEYADPEKEYVDETRTYEKYLEDPDAAGILLAFVTNDTELQIAVTLKEVSEPDDARAVCTEEFEDRLEDCGFLTAPVTGRRWKHDPKRWVKAVEDVLGASR</sequence>
<dbReference type="RefSeq" id="WP_011018780.1">
    <property type="nucleotide sequence ID" value="NZ_DUJS01000004.1"/>
</dbReference>
<proteinExistence type="predicted"/>
<reference evidence="1" key="1">
    <citation type="journal article" date="2020" name="bioRxiv">
        <title>A rank-normalized archaeal taxonomy based on genome phylogeny resolves widespread incomplete and uneven classifications.</title>
        <authorList>
            <person name="Rinke C."/>
            <person name="Chuvochina M."/>
            <person name="Mussig A.J."/>
            <person name="Chaumeil P.-A."/>
            <person name="Waite D.W."/>
            <person name="Whitman W.B."/>
            <person name="Parks D.H."/>
            <person name="Hugenholtz P."/>
        </authorList>
    </citation>
    <scope>NUCLEOTIDE SEQUENCE</scope>
    <source>
        <strain evidence="1">UBA8853</strain>
    </source>
</reference>
<gene>
    <name evidence="1" type="ORF">HA336_04270</name>
</gene>
<dbReference type="PIRSF" id="PIRSF006600">
    <property type="entry name" value="UCP006600"/>
    <property type="match status" value="1"/>
</dbReference>
<dbReference type="SUPFAM" id="SSF75181">
    <property type="entry name" value="Hypothetical protein MTH777 (MT0777)"/>
    <property type="match status" value="1"/>
</dbReference>
<dbReference type="InterPro" id="IPR012033">
    <property type="entry name" value="UCP006600"/>
</dbReference>
<dbReference type="GeneID" id="1477713"/>
<evidence type="ECO:0000313" key="2">
    <source>
        <dbReference type="Proteomes" id="UP000619545"/>
    </source>
</evidence>